<organism evidence="12">
    <name type="scientific">Calcidiscus leptoporus</name>
    <dbReference type="NCBI Taxonomy" id="127549"/>
    <lineage>
        <taxon>Eukaryota</taxon>
        <taxon>Haptista</taxon>
        <taxon>Haptophyta</taxon>
        <taxon>Prymnesiophyceae</taxon>
        <taxon>Coccolithales</taxon>
        <taxon>Calcidiscaceae</taxon>
        <taxon>Calcidiscus</taxon>
    </lineage>
</organism>
<evidence type="ECO:0000256" key="11">
    <source>
        <dbReference type="SAM" id="Phobius"/>
    </source>
</evidence>
<evidence type="ECO:0000256" key="9">
    <source>
        <dbReference type="ARBA" id="ARBA00023136"/>
    </source>
</evidence>
<evidence type="ECO:0000256" key="10">
    <source>
        <dbReference type="ARBA" id="ARBA00023180"/>
    </source>
</evidence>
<dbReference type="PANTHER" id="PTHR13713">
    <property type="entry name" value="SIALYLTRANSFERASE"/>
    <property type="match status" value="1"/>
</dbReference>
<comment type="subcellular location">
    <subcellularLocation>
        <location evidence="1">Golgi apparatus membrane</location>
        <topology evidence="1">Single-pass type II membrane protein</topology>
    </subcellularLocation>
</comment>
<feature type="transmembrane region" description="Helical" evidence="11">
    <location>
        <begin position="12"/>
        <end position="35"/>
    </location>
</feature>
<dbReference type="Gene3D" id="3.90.1480.20">
    <property type="entry name" value="Glycosyl transferase family 29"/>
    <property type="match status" value="1"/>
</dbReference>
<keyword evidence="5 11" id="KW-0812">Transmembrane</keyword>
<dbReference type="GO" id="GO:0008373">
    <property type="term" value="F:sialyltransferase activity"/>
    <property type="evidence" value="ECO:0007669"/>
    <property type="project" value="InterPro"/>
</dbReference>
<keyword evidence="7 11" id="KW-1133">Transmembrane helix</keyword>
<sequence>MTGPIISGQVDATAITLYAVLALYVLVSLTIPFWVPILQKTAGHCGVYWVFSTLTYYAYLAWLIFASLLTFALVRFPLFGVAWLAVLICRLVQFRRMASRTLESTFTPPACSGLSPKEQHISADLGRVLLVGNGPSLKDSHLGQAIDAFDTVVRFNSCVTKGLEDHTGSKTSLWCHMMQWYHVAGVEVVQKTPWVPTCYAWNHVVLAPLFFVPNYLMPMLPRANAFTWSVSTYWRAHVLLGLRLHQVPTTGFVMLTRMLEQVDVVYLVGFDGYASGGELHYYTERKMQLQVNAAGALLHDWAKEQRGIRQLMDEGRVVLLRRSFA</sequence>
<dbReference type="Pfam" id="PF00777">
    <property type="entry name" value="Glyco_transf_29"/>
    <property type="match status" value="2"/>
</dbReference>
<evidence type="ECO:0000256" key="8">
    <source>
        <dbReference type="ARBA" id="ARBA00023034"/>
    </source>
</evidence>
<dbReference type="InterPro" id="IPR001675">
    <property type="entry name" value="Glyco_trans_29"/>
</dbReference>
<feature type="transmembrane region" description="Helical" evidence="11">
    <location>
        <begin position="47"/>
        <end position="65"/>
    </location>
</feature>
<name>A0A7S0ITW9_9EUKA</name>
<evidence type="ECO:0000256" key="1">
    <source>
        <dbReference type="ARBA" id="ARBA00004323"/>
    </source>
</evidence>
<dbReference type="EMBL" id="HBER01014169">
    <property type="protein sequence ID" value="CAD8531837.1"/>
    <property type="molecule type" value="Transcribed_RNA"/>
</dbReference>
<evidence type="ECO:0000256" key="5">
    <source>
        <dbReference type="ARBA" id="ARBA00022692"/>
    </source>
</evidence>
<protein>
    <submittedName>
        <fullName evidence="12">Uncharacterized protein</fullName>
    </submittedName>
</protein>
<evidence type="ECO:0000256" key="3">
    <source>
        <dbReference type="ARBA" id="ARBA00022676"/>
    </source>
</evidence>
<dbReference type="InterPro" id="IPR038578">
    <property type="entry name" value="GT29-like_sf"/>
</dbReference>
<evidence type="ECO:0000256" key="4">
    <source>
        <dbReference type="ARBA" id="ARBA00022679"/>
    </source>
</evidence>
<evidence type="ECO:0000256" key="7">
    <source>
        <dbReference type="ARBA" id="ARBA00022989"/>
    </source>
</evidence>
<dbReference type="PANTHER" id="PTHR13713:SF92">
    <property type="entry name" value="CMP-N-ACETYLNEURAMINATE-BETA-1,4-GALACTOSIDE ALPHA-2,3-SIALYLTRANSFERASE-LIKE ISOFORM X1"/>
    <property type="match status" value="1"/>
</dbReference>
<feature type="transmembrane region" description="Helical" evidence="11">
    <location>
        <begin position="71"/>
        <end position="92"/>
    </location>
</feature>
<comment type="similarity">
    <text evidence="2">Belongs to the glycosyltransferase 29 family.</text>
</comment>
<dbReference type="AlphaFoldDB" id="A0A7S0ITW9"/>
<gene>
    <name evidence="12" type="ORF">CLEP1334_LOCUS7089</name>
</gene>
<evidence type="ECO:0000256" key="2">
    <source>
        <dbReference type="ARBA" id="ARBA00006003"/>
    </source>
</evidence>
<keyword evidence="10" id="KW-0325">Glycoprotein</keyword>
<dbReference type="InterPro" id="IPR051142">
    <property type="entry name" value="Glycosyltransferase_29"/>
</dbReference>
<keyword evidence="6" id="KW-0735">Signal-anchor</keyword>
<evidence type="ECO:0000313" key="12">
    <source>
        <dbReference type="EMBL" id="CAD8531837.1"/>
    </source>
</evidence>
<accession>A0A7S0ITW9</accession>
<keyword evidence="3" id="KW-0328">Glycosyltransferase</keyword>
<reference evidence="12" key="1">
    <citation type="submission" date="2021-01" db="EMBL/GenBank/DDBJ databases">
        <authorList>
            <person name="Corre E."/>
            <person name="Pelletier E."/>
            <person name="Niang G."/>
            <person name="Scheremetjew M."/>
            <person name="Finn R."/>
            <person name="Kale V."/>
            <person name="Holt S."/>
            <person name="Cochrane G."/>
            <person name="Meng A."/>
            <person name="Brown T."/>
            <person name="Cohen L."/>
        </authorList>
    </citation>
    <scope>NUCLEOTIDE SEQUENCE</scope>
    <source>
        <strain evidence="12">RCC1130</strain>
    </source>
</reference>
<proteinExistence type="inferred from homology"/>
<keyword evidence="4" id="KW-0808">Transferase</keyword>
<dbReference type="GO" id="GO:0000139">
    <property type="term" value="C:Golgi membrane"/>
    <property type="evidence" value="ECO:0007669"/>
    <property type="project" value="UniProtKB-SubCell"/>
</dbReference>
<evidence type="ECO:0000256" key="6">
    <source>
        <dbReference type="ARBA" id="ARBA00022968"/>
    </source>
</evidence>
<keyword evidence="9 11" id="KW-0472">Membrane</keyword>
<keyword evidence="8" id="KW-0333">Golgi apparatus</keyword>